<dbReference type="Proteomes" id="UP001230915">
    <property type="component" value="Unassembled WGS sequence"/>
</dbReference>
<gene>
    <name evidence="2" type="ORF">RBU60_03715</name>
</gene>
<dbReference type="EMBL" id="JAVHUL010000006">
    <property type="protein sequence ID" value="MDQ7916671.1"/>
    <property type="molecule type" value="Genomic_DNA"/>
</dbReference>
<keyword evidence="1" id="KW-0812">Transmembrane</keyword>
<comment type="caution">
    <text evidence="2">The sequence shown here is derived from an EMBL/GenBank/DDBJ whole genome shotgun (WGS) entry which is preliminary data.</text>
</comment>
<dbReference type="RefSeq" id="WP_308863321.1">
    <property type="nucleotide sequence ID" value="NZ_JAVHUL010000006.1"/>
</dbReference>
<organism evidence="2 3">
    <name type="scientific">Mesonia profundi</name>
    <dbReference type="NCBI Taxonomy" id="3070998"/>
    <lineage>
        <taxon>Bacteria</taxon>
        <taxon>Pseudomonadati</taxon>
        <taxon>Bacteroidota</taxon>
        <taxon>Flavobacteriia</taxon>
        <taxon>Flavobacteriales</taxon>
        <taxon>Flavobacteriaceae</taxon>
        <taxon>Mesonia</taxon>
    </lineage>
</organism>
<reference evidence="2 3" key="1">
    <citation type="submission" date="2023-08" db="EMBL/GenBank/DDBJ databases">
        <title>Mesonia sp. MT50, isolated from deep-sea sediment of the Mariana Trench.</title>
        <authorList>
            <person name="Fu H."/>
        </authorList>
    </citation>
    <scope>NUCLEOTIDE SEQUENCE [LARGE SCALE GENOMIC DNA]</scope>
    <source>
        <strain evidence="2 3">MT50</strain>
    </source>
</reference>
<feature type="transmembrane region" description="Helical" evidence="1">
    <location>
        <begin position="27"/>
        <end position="45"/>
    </location>
</feature>
<protein>
    <submittedName>
        <fullName evidence="2">Uncharacterized protein</fullName>
    </submittedName>
</protein>
<name>A0ABU1A078_9FLAO</name>
<evidence type="ECO:0000256" key="1">
    <source>
        <dbReference type="SAM" id="Phobius"/>
    </source>
</evidence>
<accession>A0ABU1A078</accession>
<evidence type="ECO:0000313" key="2">
    <source>
        <dbReference type="EMBL" id="MDQ7916671.1"/>
    </source>
</evidence>
<keyword evidence="3" id="KW-1185">Reference proteome</keyword>
<proteinExistence type="predicted"/>
<sequence length="54" mass="6313">MKKPYLDLLVIIFLAGFAILANEMGWWQDYTAFVMVPLLFAYFIGKEVAKRQIK</sequence>
<keyword evidence="1" id="KW-1133">Transmembrane helix</keyword>
<evidence type="ECO:0000313" key="3">
    <source>
        <dbReference type="Proteomes" id="UP001230915"/>
    </source>
</evidence>
<feature type="transmembrane region" description="Helical" evidence="1">
    <location>
        <begin position="5"/>
        <end position="21"/>
    </location>
</feature>
<keyword evidence="1" id="KW-0472">Membrane</keyword>